<comment type="caution">
    <text evidence="1">The sequence shown here is derived from an EMBL/GenBank/DDBJ whole genome shotgun (WGS) entry which is preliminary data.</text>
</comment>
<accession>A0ACC0UCF0</accession>
<evidence type="ECO:0000313" key="1">
    <source>
        <dbReference type="EMBL" id="KAI9508782.1"/>
    </source>
</evidence>
<reference evidence="1" key="1">
    <citation type="submission" date="2021-03" db="EMBL/GenBank/DDBJ databases">
        <title>Evolutionary priming and transition to the ectomycorrhizal habit in an iconic lineage of mushroom-forming fungi: is preadaptation a requirement?</title>
        <authorList>
            <consortium name="DOE Joint Genome Institute"/>
            <person name="Looney B.P."/>
            <person name="Miyauchi S."/>
            <person name="Morin E."/>
            <person name="Drula E."/>
            <person name="Courty P.E."/>
            <person name="Chicoki N."/>
            <person name="Fauchery L."/>
            <person name="Kohler A."/>
            <person name="Kuo A."/>
            <person name="LaButti K."/>
            <person name="Pangilinan J."/>
            <person name="Lipzen A."/>
            <person name="Riley R."/>
            <person name="Andreopoulos W."/>
            <person name="He G."/>
            <person name="Johnson J."/>
            <person name="Barry K.W."/>
            <person name="Grigoriev I.V."/>
            <person name="Nagy L."/>
            <person name="Hibbett D."/>
            <person name="Henrissat B."/>
            <person name="Matheny P.B."/>
            <person name="Labbe J."/>
            <person name="Martin A.F."/>
        </authorList>
    </citation>
    <scope>NUCLEOTIDE SEQUENCE</scope>
    <source>
        <strain evidence="1">BPL698</strain>
    </source>
</reference>
<name>A0ACC0UCF0_9AGAM</name>
<sequence>MADRQELIRNAVSFLADPKAQASPLAQRIQFLEAKGLTGPEIEEAMRQANSYGPQPLQSPFSPVYGPLPYVTQSIPPWDWRDYFITSVISGSLVYGAVALARKYLFPHLQAPSSTAYEEDRDALTAQFDAAESLLREISAETSAVKVAVENQREKVEKATADVEAAVEQMREGESRARDEMREIREEVNNIREMIPKENLQQDLKSLKTLLLSRTPNASTTSAPALPGFPPRPSIPSWQLSGLSTGPANPNPSLDSYTSPSTSVPNGTNGKEKEVEEAENVVEGLAQPRPPQASTPRSASLDYGRPSSPARSVAERHAKAKLEDRLRASFTIGEASNPSTPPTSSRVSPVPQPSHPGNSASPDVEALQERFKSMEQRVADISASLATSLAEKLAADKVLREMTSIQSCQDAEGLRDYLQNAQLKAEDEIRRLTGKLTRASDHYFRQEERIEELRETHRLESDSQIQLVDELRSQIQQNDALLKAARSSNSQLEADIAKQRGELDQLRGEVEKARALMKSEEEKCNKAINHLKTVRQRLVKTEKERDDAFQEAAAIKDGQKAEREKEQLEREKLQADLNKLKVEKEVSLADLRVHLEKELMASKQRSEKEIFALRGQFELEAVEAKSSHEYVMTQMDAQVNRLERSIQSLSTEKDNLFDQLQMRQAEVESAQSHLEVLQSQNTELQYQVRENDGRITLLNEELSDLRQAQYFGTSDPSTSPEEVAKLLAAAEARHETKLSVLKQKLASMEAERIEVEAEWRRKVETKVQEAQKWKSLVDSTSQSRQSDDDRTQELQAEVERLQSAARAHDREVSQLGQQIERLTSDEETIKQQLAEQVMRISTLDHQLEESTVKEHQARAHNKALREELRKVQSSAALLDRQRGPGLGYWSSASATDVVSASVSPASSQPPGSSRPDSPVAKNHDEDVNLEYLRNVILQFLEHKEMRPNLVRVLSTILRFTPQETRRLIAKV</sequence>
<dbReference type="EMBL" id="JAGFNK010000079">
    <property type="protein sequence ID" value="KAI9508782.1"/>
    <property type="molecule type" value="Genomic_DNA"/>
</dbReference>
<organism evidence="1 2">
    <name type="scientific">Russula earlei</name>
    <dbReference type="NCBI Taxonomy" id="71964"/>
    <lineage>
        <taxon>Eukaryota</taxon>
        <taxon>Fungi</taxon>
        <taxon>Dikarya</taxon>
        <taxon>Basidiomycota</taxon>
        <taxon>Agaricomycotina</taxon>
        <taxon>Agaricomycetes</taxon>
        <taxon>Russulales</taxon>
        <taxon>Russulaceae</taxon>
        <taxon>Russula</taxon>
    </lineage>
</organism>
<dbReference type="Proteomes" id="UP001207468">
    <property type="component" value="Unassembled WGS sequence"/>
</dbReference>
<keyword evidence="2" id="KW-1185">Reference proteome</keyword>
<gene>
    <name evidence="1" type="ORF">F5148DRAFT_1299180</name>
</gene>
<evidence type="ECO:0000313" key="2">
    <source>
        <dbReference type="Proteomes" id="UP001207468"/>
    </source>
</evidence>
<proteinExistence type="predicted"/>
<protein>
    <submittedName>
        <fullName evidence="1">Uncharacterized protein</fullName>
    </submittedName>
</protein>